<dbReference type="PRINTS" id="PR01438">
    <property type="entry name" value="UNVRSLSTRESS"/>
</dbReference>
<dbReference type="InterPro" id="IPR014729">
    <property type="entry name" value="Rossmann-like_a/b/a_fold"/>
</dbReference>
<accession>A0ABX1JS80</accession>
<dbReference type="Pfam" id="PF00582">
    <property type="entry name" value="Usp"/>
    <property type="match status" value="2"/>
</dbReference>
<reference evidence="3 4" key="1">
    <citation type="submission" date="2020-04" db="EMBL/GenBank/DDBJ databases">
        <authorList>
            <person name="Liu S."/>
        </authorList>
    </citation>
    <scope>NUCLEOTIDE SEQUENCE [LARGE SCALE GENOMIC DNA]</scope>
    <source>
        <strain evidence="3 4">CGMCC 1.15091</strain>
    </source>
</reference>
<dbReference type="SUPFAM" id="SSF52402">
    <property type="entry name" value="Adenine nucleotide alpha hydrolases-like"/>
    <property type="match status" value="2"/>
</dbReference>
<comment type="caution">
    <text evidence="3">The sequence shown here is derived from an EMBL/GenBank/DDBJ whole genome shotgun (WGS) entry which is preliminary data.</text>
</comment>
<dbReference type="PANTHER" id="PTHR46553">
    <property type="entry name" value="ADENINE NUCLEOTIDE ALPHA HYDROLASES-LIKE SUPERFAMILY PROTEIN"/>
    <property type="match status" value="1"/>
</dbReference>
<evidence type="ECO:0000313" key="4">
    <source>
        <dbReference type="Proteomes" id="UP000523795"/>
    </source>
</evidence>
<evidence type="ECO:0000313" key="3">
    <source>
        <dbReference type="EMBL" id="NKX50627.1"/>
    </source>
</evidence>
<dbReference type="InterPro" id="IPR006016">
    <property type="entry name" value="UspA"/>
</dbReference>
<gene>
    <name evidence="3" type="ORF">HER39_08605</name>
</gene>
<proteinExistence type="inferred from homology"/>
<feature type="domain" description="UspA" evidence="2">
    <location>
        <begin position="182"/>
        <end position="318"/>
    </location>
</feature>
<name>A0ABX1JS80_9MICC</name>
<sequence length="341" mass="35430">MTEASAEGARQSAVRHGIVVGVDGSDQSLCALTWAAREAHLRRAPLHVITASTIPVFAASSMDAGYATLDDQAIREGAEAVLEQAVAGLSGYDIEIHPSVETGDAAGVLLDLSEEAELLVVGTRGRGGFVGRLLGPVSSAVPAHAKYPTVTVPLACARRLGHTELQLPRGKQPPVGPEGEEKVVIVGADGSEQARSATLAAAGQAQRWGYPLRVVCALPPFTGSLAWVPAPLDREALYADVKEQLDAGVAWPGSHFPDLPISGQVLEGSPIELLIEATRTASLVVIGTRGRGGFAGMLLGSTSQGVLHHAKGPVMVVPDTRDPRLEDRRLFGPMPAGQPGS</sequence>
<comment type="similarity">
    <text evidence="1">Belongs to the universal stress protein A family.</text>
</comment>
<dbReference type="InterPro" id="IPR006015">
    <property type="entry name" value="Universal_stress_UspA"/>
</dbReference>
<dbReference type="Proteomes" id="UP000523795">
    <property type="component" value="Unassembled WGS sequence"/>
</dbReference>
<keyword evidence="4" id="KW-1185">Reference proteome</keyword>
<organism evidence="3 4">
    <name type="scientific">Arthrobacter deserti</name>
    <dbReference type="NCBI Taxonomy" id="1742687"/>
    <lineage>
        <taxon>Bacteria</taxon>
        <taxon>Bacillati</taxon>
        <taxon>Actinomycetota</taxon>
        <taxon>Actinomycetes</taxon>
        <taxon>Micrococcales</taxon>
        <taxon>Micrococcaceae</taxon>
        <taxon>Arthrobacter</taxon>
    </lineage>
</organism>
<feature type="domain" description="UspA" evidence="2">
    <location>
        <begin position="18"/>
        <end position="153"/>
    </location>
</feature>
<dbReference type="EMBL" id="JAAZSR010000110">
    <property type="protein sequence ID" value="NKX50627.1"/>
    <property type="molecule type" value="Genomic_DNA"/>
</dbReference>
<evidence type="ECO:0000256" key="1">
    <source>
        <dbReference type="ARBA" id="ARBA00008791"/>
    </source>
</evidence>
<dbReference type="PANTHER" id="PTHR46553:SF3">
    <property type="entry name" value="ADENINE NUCLEOTIDE ALPHA HYDROLASES-LIKE SUPERFAMILY PROTEIN"/>
    <property type="match status" value="1"/>
</dbReference>
<dbReference type="Gene3D" id="3.40.50.620">
    <property type="entry name" value="HUPs"/>
    <property type="match status" value="2"/>
</dbReference>
<protein>
    <submittedName>
        <fullName evidence="3">Universal stress protein</fullName>
    </submittedName>
</protein>
<evidence type="ECO:0000259" key="2">
    <source>
        <dbReference type="Pfam" id="PF00582"/>
    </source>
</evidence>